<proteinExistence type="predicted"/>
<dbReference type="RefSeq" id="WP_039460972.1">
    <property type="nucleotide sequence ID" value="NZ_JWLZ01000149.1"/>
</dbReference>
<organism evidence="2 3">
    <name type="scientific">Photobacterium gaetbulicola</name>
    <dbReference type="NCBI Taxonomy" id="1295392"/>
    <lineage>
        <taxon>Bacteria</taxon>
        <taxon>Pseudomonadati</taxon>
        <taxon>Pseudomonadota</taxon>
        <taxon>Gammaproteobacteria</taxon>
        <taxon>Vibrionales</taxon>
        <taxon>Vibrionaceae</taxon>
        <taxon>Photobacterium</taxon>
    </lineage>
</organism>
<evidence type="ECO:0000313" key="2">
    <source>
        <dbReference type="EMBL" id="KHT63863.1"/>
    </source>
</evidence>
<dbReference type="InterPro" id="IPR014710">
    <property type="entry name" value="RmlC-like_jellyroll"/>
</dbReference>
<name>A0A0B9G551_9GAMM</name>
<dbReference type="PROSITE" id="PS50042">
    <property type="entry name" value="CNMP_BINDING_3"/>
    <property type="match status" value="1"/>
</dbReference>
<accession>A0A0B9G551</accession>
<dbReference type="EMBL" id="JWLZ01000149">
    <property type="protein sequence ID" value="KHT63863.1"/>
    <property type="molecule type" value="Genomic_DNA"/>
</dbReference>
<feature type="domain" description="Cyclic nucleotide-binding" evidence="1">
    <location>
        <begin position="26"/>
        <end position="94"/>
    </location>
</feature>
<protein>
    <recommendedName>
        <fullName evidence="1">Cyclic nucleotide-binding domain-containing protein</fullName>
    </recommendedName>
</protein>
<reference evidence="2 3" key="1">
    <citation type="submission" date="2014-12" db="EMBL/GenBank/DDBJ databases">
        <title>Genome sequencing of Photobacterium gaetbulicola AD005a.</title>
        <authorList>
            <person name="Adrian T.G.S."/>
            <person name="Chan K.G."/>
        </authorList>
    </citation>
    <scope>NUCLEOTIDE SEQUENCE [LARGE SCALE GENOMIC DNA]</scope>
    <source>
        <strain evidence="2 3">AD005a</strain>
    </source>
</reference>
<dbReference type="SUPFAM" id="SSF51206">
    <property type="entry name" value="cAMP-binding domain-like"/>
    <property type="match status" value="1"/>
</dbReference>
<dbReference type="AlphaFoldDB" id="A0A0B9G551"/>
<comment type="caution">
    <text evidence="2">The sequence shown here is derived from an EMBL/GenBank/DDBJ whole genome shotgun (WGS) entry which is preliminary data.</text>
</comment>
<dbReference type="InterPro" id="IPR000595">
    <property type="entry name" value="cNMP-bd_dom"/>
</dbReference>
<evidence type="ECO:0000259" key="1">
    <source>
        <dbReference type="PROSITE" id="PS50042"/>
    </source>
</evidence>
<dbReference type="Pfam" id="PF00027">
    <property type="entry name" value="cNMP_binding"/>
    <property type="match status" value="1"/>
</dbReference>
<dbReference type="InterPro" id="IPR018490">
    <property type="entry name" value="cNMP-bd_dom_sf"/>
</dbReference>
<gene>
    <name evidence="2" type="ORF">RJ45_09675</name>
</gene>
<dbReference type="Gene3D" id="2.60.120.10">
    <property type="entry name" value="Jelly Rolls"/>
    <property type="match status" value="1"/>
</dbReference>
<evidence type="ECO:0000313" key="3">
    <source>
        <dbReference type="Proteomes" id="UP000031278"/>
    </source>
</evidence>
<sequence length="107" mass="12124">MLVTSEDIYDTQSLIDYLDKHRDSLAIKPVRFEKGQTLLSQGQQVEQVLFILEGGIALHRQTVHGRRLTQGQTHCRTAVQTHRFRRLATSQAKTTSLPLCASMCCKI</sequence>
<dbReference type="Proteomes" id="UP000031278">
    <property type="component" value="Unassembled WGS sequence"/>
</dbReference>